<reference evidence="1 2" key="1">
    <citation type="journal article" date="2019" name="Sci. Rep.">
        <title>Orb-weaving spider Araneus ventricosus genome elucidates the spidroin gene catalogue.</title>
        <authorList>
            <person name="Kono N."/>
            <person name="Nakamura H."/>
            <person name="Ohtoshi R."/>
            <person name="Moran D.A.P."/>
            <person name="Shinohara A."/>
            <person name="Yoshida Y."/>
            <person name="Fujiwara M."/>
            <person name="Mori M."/>
            <person name="Tomita M."/>
            <person name="Arakawa K."/>
        </authorList>
    </citation>
    <scope>NUCLEOTIDE SEQUENCE [LARGE SCALE GENOMIC DNA]</scope>
</reference>
<evidence type="ECO:0000313" key="2">
    <source>
        <dbReference type="Proteomes" id="UP000499080"/>
    </source>
</evidence>
<gene>
    <name evidence="1" type="ORF">AVEN_32959_1</name>
</gene>
<name>A0A4Y2INW9_ARAVE</name>
<keyword evidence="2" id="KW-1185">Reference proteome</keyword>
<protein>
    <submittedName>
        <fullName evidence="1">Uncharacterized protein</fullName>
    </submittedName>
</protein>
<comment type="caution">
    <text evidence="1">The sequence shown here is derived from an EMBL/GenBank/DDBJ whole genome shotgun (WGS) entry which is preliminary data.</text>
</comment>
<accession>A0A4Y2INW9</accession>
<evidence type="ECO:0000313" key="1">
    <source>
        <dbReference type="EMBL" id="GBM79345.1"/>
    </source>
</evidence>
<proteinExistence type="predicted"/>
<dbReference type="AlphaFoldDB" id="A0A4Y2INW9"/>
<organism evidence="1 2">
    <name type="scientific">Araneus ventricosus</name>
    <name type="common">Orbweaver spider</name>
    <name type="synonym">Epeira ventricosa</name>
    <dbReference type="NCBI Taxonomy" id="182803"/>
    <lineage>
        <taxon>Eukaryota</taxon>
        <taxon>Metazoa</taxon>
        <taxon>Ecdysozoa</taxon>
        <taxon>Arthropoda</taxon>
        <taxon>Chelicerata</taxon>
        <taxon>Arachnida</taxon>
        <taxon>Araneae</taxon>
        <taxon>Araneomorphae</taxon>
        <taxon>Entelegynae</taxon>
        <taxon>Araneoidea</taxon>
        <taxon>Araneidae</taxon>
        <taxon>Araneus</taxon>
    </lineage>
</organism>
<dbReference type="EMBL" id="BGPR01002817">
    <property type="protein sequence ID" value="GBM79345.1"/>
    <property type="molecule type" value="Genomic_DNA"/>
</dbReference>
<dbReference type="Proteomes" id="UP000499080">
    <property type="component" value="Unassembled WGS sequence"/>
</dbReference>
<sequence length="141" mass="15745">MALAPLNPNQPTNRGTGCLHAHNSSRSCLHNLKVLALHRVVAHRVSSKAFLSHSSGGFPSKQQWRLSFPNSSGGSPFKQQWRLRFPSRAPLVSPNSRRPHAFQTALLVFQSTGSKQAFPHSLQRVTHRVGIQQRCHQLNML</sequence>